<evidence type="ECO:0000313" key="4">
    <source>
        <dbReference type="Proteomes" id="UP000075653"/>
    </source>
</evidence>
<dbReference type="Gene3D" id="3.40.50.1820">
    <property type="entry name" value="alpha/beta hydrolase"/>
    <property type="match status" value="1"/>
</dbReference>
<dbReference type="EC" id="3.1.1.23" evidence="2"/>
<dbReference type="AlphaFoldDB" id="A0A149W1R2"/>
<dbReference type="RefSeq" id="WP_051861873.1">
    <property type="nucleotide sequence ID" value="NZ_CP053676.1"/>
</dbReference>
<evidence type="ECO:0000313" key="3">
    <source>
        <dbReference type="EMBL" id="QWY78705.1"/>
    </source>
</evidence>
<name>A0A149W1R2_9PROT</name>
<evidence type="ECO:0000313" key="2">
    <source>
        <dbReference type="EMBL" id="KXW59413.1"/>
    </source>
</evidence>
<dbReference type="Proteomes" id="UP000075653">
    <property type="component" value="Unassembled WGS sequence"/>
</dbReference>
<dbReference type="SUPFAM" id="SSF53474">
    <property type="entry name" value="alpha/beta-Hydrolases"/>
    <property type="match status" value="1"/>
</dbReference>
<dbReference type="InterPro" id="IPR012354">
    <property type="entry name" value="Esterase_lipase"/>
</dbReference>
<dbReference type="InterPro" id="IPR029058">
    <property type="entry name" value="AB_hydrolase_fold"/>
</dbReference>
<dbReference type="InterPro" id="IPR022742">
    <property type="entry name" value="Hydrolase_4"/>
</dbReference>
<keyword evidence="2" id="KW-0378">Hydrolase</keyword>
<reference evidence="3" key="2">
    <citation type="submission" date="2021-02" db="EMBL/GenBank/DDBJ databases">
        <title>Comparative genomics of Ferrovum myxofaciens strains, predominant extremophile bacteria forming large biofilm stalactites in acid mine ecosystems.</title>
        <authorList>
            <person name="Burkartova K."/>
            <person name="Ridl J."/>
            <person name="Pajer P."/>
            <person name="Falteisek L."/>
        </authorList>
    </citation>
    <scope>NUCLEOTIDE SEQUENCE</scope>
    <source>
        <strain evidence="3">MI1III</strain>
    </source>
</reference>
<gene>
    <name evidence="2" type="ORF">FEMY_00590</name>
    <name evidence="3" type="ORF">JZL65_06490</name>
</gene>
<dbReference type="Proteomes" id="UP000683551">
    <property type="component" value="Chromosome"/>
</dbReference>
<accession>A0A8F3E065</accession>
<feature type="domain" description="Serine aminopeptidase S33" evidence="1">
    <location>
        <begin position="5"/>
        <end position="244"/>
    </location>
</feature>
<dbReference type="EMBL" id="CP071137">
    <property type="protein sequence ID" value="QWY78705.1"/>
    <property type="molecule type" value="Genomic_DNA"/>
</dbReference>
<dbReference type="STRING" id="1789004.FEMY_00590"/>
<proteinExistence type="predicted"/>
<dbReference type="PATRIC" id="fig|1789004.3.peg.59"/>
<keyword evidence="4" id="KW-1185">Reference proteome</keyword>
<organism evidence="2 4">
    <name type="scientific">Ferrovum myxofaciens</name>
    <dbReference type="NCBI Taxonomy" id="416213"/>
    <lineage>
        <taxon>Bacteria</taxon>
        <taxon>Pseudomonadati</taxon>
        <taxon>Pseudomonadota</taxon>
        <taxon>Betaproteobacteria</taxon>
        <taxon>Ferrovales</taxon>
        <taxon>Ferrovaceae</taxon>
        <taxon>Ferrovum</taxon>
    </lineage>
</organism>
<dbReference type="OrthoDB" id="8612291at2"/>
<protein>
    <submittedName>
        <fullName evidence="3">Alpha/beta fold hydrolase</fullName>
    </submittedName>
    <submittedName>
        <fullName evidence="2">Thermostable monoacylglycerol lipase</fullName>
        <ecNumber evidence="2">3.1.1.23</ecNumber>
    </submittedName>
</protein>
<reference evidence="2 4" key="1">
    <citation type="submission" date="2016-01" db="EMBL/GenBank/DDBJ databases">
        <title>Genome sequence of the acidophilic iron oxidising Ferrovum strain Z-31.</title>
        <authorList>
            <person name="Poehlein A."/>
            <person name="Ullrich S.R."/>
            <person name="Schloemann M."/>
            <person name="Muehling M."/>
            <person name="Daniel R."/>
        </authorList>
    </citation>
    <scope>NUCLEOTIDE SEQUENCE [LARGE SCALE GENOMIC DNA]</scope>
    <source>
        <strain evidence="2 4">Z-31</strain>
    </source>
</reference>
<dbReference type="EMBL" id="LRRD01000001">
    <property type="protein sequence ID" value="KXW59413.1"/>
    <property type="molecule type" value="Genomic_DNA"/>
</dbReference>
<dbReference type="GO" id="GO:0047372">
    <property type="term" value="F:monoacylglycerol lipase activity"/>
    <property type="evidence" value="ECO:0007669"/>
    <property type="project" value="UniProtKB-EC"/>
</dbReference>
<accession>A0A149W1R2</accession>
<sequence>MEGKGKGAVLLLHGLYGTPQQLQYIGRKLCVVGGYTVHIPNIQGYSVFDEAVPSGTTPWTYWSEQVEANFDLLRREHDQVSVAGLCIGANLALNLATRRSSDLHALCLYSAPLRYDGWNVTRMRWLKYLGYYTPFRYFVSLAERPPYGLKDERIRQWVATQMEKRGTSAIGSSRSPLKGVFETEKLMKSVRQNLHKIHAPTLIMHAVEDDLASPKNADQIEGGISSLQVRKVLLDNCYHIITMDFEKERVALESLAFIAQQSDRHDLKQRPKLRLAG</sequence>
<dbReference type="Pfam" id="PF12146">
    <property type="entry name" value="Hydrolase_4"/>
    <property type="match status" value="1"/>
</dbReference>
<dbReference type="PIRSF" id="PIRSF017388">
    <property type="entry name" value="Esterase_lipase"/>
    <property type="match status" value="1"/>
</dbReference>
<dbReference type="GeneID" id="301709408"/>
<evidence type="ECO:0000259" key="1">
    <source>
        <dbReference type="Pfam" id="PF12146"/>
    </source>
</evidence>